<sequence length="130" mass="15469">MVIFYALMNIAGIKSQVIHTANNEDPRNDLKRRYFLKKIALNLLDPHLKLCETETNVPQAVQHRKQEVADTSANNDQQLEIPRNIRKYCSECKNKNRSRYYRQKCKKFVCLKHAKTWCLLYTEENFNQHV</sequence>
<organism evidence="1 2">
    <name type="scientific">Cryptolaemus montrouzieri</name>
    <dbReference type="NCBI Taxonomy" id="559131"/>
    <lineage>
        <taxon>Eukaryota</taxon>
        <taxon>Metazoa</taxon>
        <taxon>Ecdysozoa</taxon>
        <taxon>Arthropoda</taxon>
        <taxon>Hexapoda</taxon>
        <taxon>Insecta</taxon>
        <taxon>Pterygota</taxon>
        <taxon>Neoptera</taxon>
        <taxon>Endopterygota</taxon>
        <taxon>Coleoptera</taxon>
        <taxon>Polyphaga</taxon>
        <taxon>Cucujiformia</taxon>
        <taxon>Coccinelloidea</taxon>
        <taxon>Coccinellidae</taxon>
        <taxon>Scymninae</taxon>
        <taxon>Scymnini</taxon>
        <taxon>Cryptolaemus</taxon>
    </lineage>
</organism>
<dbReference type="AlphaFoldDB" id="A0ABD2N7Y6"/>
<reference evidence="1 2" key="1">
    <citation type="journal article" date="2021" name="BMC Biol.">
        <title>Horizontally acquired antibacterial genes associated with adaptive radiation of ladybird beetles.</title>
        <authorList>
            <person name="Li H.S."/>
            <person name="Tang X.F."/>
            <person name="Huang Y.H."/>
            <person name="Xu Z.Y."/>
            <person name="Chen M.L."/>
            <person name="Du X.Y."/>
            <person name="Qiu B.Y."/>
            <person name="Chen P.T."/>
            <person name="Zhang W."/>
            <person name="Slipinski A."/>
            <person name="Escalona H.E."/>
            <person name="Waterhouse R.M."/>
            <person name="Zwick A."/>
            <person name="Pang H."/>
        </authorList>
    </citation>
    <scope>NUCLEOTIDE SEQUENCE [LARGE SCALE GENOMIC DNA]</scope>
    <source>
        <strain evidence="1">SYSU2018</strain>
    </source>
</reference>
<dbReference type="EMBL" id="JABFTP020000083">
    <property type="protein sequence ID" value="KAL3274808.1"/>
    <property type="molecule type" value="Genomic_DNA"/>
</dbReference>
<evidence type="ECO:0008006" key="3">
    <source>
        <dbReference type="Google" id="ProtNLM"/>
    </source>
</evidence>
<comment type="caution">
    <text evidence="1">The sequence shown here is derived from an EMBL/GenBank/DDBJ whole genome shotgun (WGS) entry which is preliminary data.</text>
</comment>
<dbReference type="Proteomes" id="UP001516400">
    <property type="component" value="Unassembled WGS sequence"/>
</dbReference>
<keyword evidence="2" id="KW-1185">Reference proteome</keyword>
<name>A0ABD2N7Y6_9CUCU</name>
<protein>
    <recommendedName>
        <fullName evidence="3">PiggyBac transposable element-derived protein 4 C-terminal zinc-ribbon domain-containing protein</fullName>
    </recommendedName>
</protein>
<gene>
    <name evidence="1" type="ORF">HHI36_019592</name>
</gene>
<proteinExistence type="predicted"/>
<accession>A0ABD2N7Y6</accession>
<evidence type="ECO:0000313" key="2">
    <source>
        <dbReference type="Proteomes" id="UP001516400"/>
    </source>
</evidence>
<evidence type="ECO:0000313" key="1">
    <source>
        <dbReference type="EMBL" id="KAL3274808.1"/>
    </source>
</evidence>